<dbReference type="Gene3D" id="3.90.1150.10">
    <property type="entry name" value="Aspartate Aminotransferase, domain 1"/>
    <property type="match status" value="1"/>
</dbReference>
<dbReference type="PANTHER" id="PTHR48097:SF5">
    <property type="entry name" value="LOW SPECIFICITY L-THREONINE ALDOLASE"/>
    <property type="match status" value="1"/>
</dbReference>
<dbReference type="OrthoDB" id="9774495at2"/>
<dbReference type="Gene3D" id="3.40.640.10">
    <property type="entry name" value="Type I PLP-dependent aspartate aminotransferase-like (Major domain)"/>
    <property type="match status" value="1"/>
</dbReference>
<comment type="similarity">
    <text evidence="2 5">Belongs to the threonine aldolase family.</text>
</comment>
<sequence length="352" mass="37377">MMFASDNAGPAAPELMQAVIAANEGPSMPYGNDPLTASVRARVREIFEAPSAEVFLVATGTAANALALGALVEPWQTVFCHRNAHIEEDECGAPEFYTGGAKLTLLEGDHAKIDPAGFARALTFTARAGVHNVQKGALSITQATELGAVYTPAEVRALADIARAEGLPVHMDGTRFSNAVARLGCTPAELTWKAGVDVLCLGASKCGAMAAEAVIFFDADEAKTWEFQLRRKRGGHLFSKMRYVAAQMDRWLADGLWLDLAGRANAAADRLAAGLGEGNLATLLHPVDANALFASLPRSAHQRLHGAGAKYYLWPFDQPLEGPGDEMLSCRLVCNWATSQAEVDAFLAAARG</sequence>
<dbReference type="InterPro" id="IPR015421">
    <property type="entry name" value="PyrdxlP-dep_Trfase_major"/>
</dbReference>
<dbReference type="STRING" id="1114924.SAMN05216258_11919"/>
<dbReference type="Pfam" id="PF01212">
    <property type="entry name" value="Beta_elim_lyase"/>
    <property type="match status" value="1"/>
</dbReference>
<evidence type="ECO:0000256" key="5">
    <source>
        <dbReference type="PIRNR" id="PIRNR038940"/>
    </source>
</evidence>
<feature type="domain" description="Aromatic amino acid beta-eliminating lyase/threonine aldolase" evidence="6">
    <location>
        <begin position="3"/>
        <end position="293"/>
    </location>
</feature>
<dbReference type="InterPro" id="IPR015424">
    <property type="entry name" value="PyrdxlP-dep_Trfase"/>
</dbReference>
<evidence type="ECO:0000256" key="3">
    <source>
        <dbReference type="ARBA" id="ARBA00011881"/>
    </source>
</evidence>
<keyword evidence="8" id="KW-1185">Reference proteome</keyword>
<evidence type="ECO:0000256" key="2">
    <source>
        <dbReference type="ARBA" id="ARBA00006966"/>
    </source>
</evidence>
<evidence type="ECO:0000256" key="4">
    <source>
        <dbReference type="ARBA" id="ARBA00022898"/>
    </source>
</evidence>
<dbReference type="PANTHER" id="PTHR48097">
    <property type="entry name" value="L-THREONINE ALDOLASE-RELATED"/>
    <property type="match status" value="1"/>
</dbReference>
<comment type="subunit">
    <text evidence="3">Homotetramer.</text>
</comment>
<organism evidence="7 8">
    <name type="scientific">Albimonas pacifica</name>
    <dbReference type="NCBI Taxonomy" id="1114924"/>
    <lineage>
        <taxon>Bacteria</taxon>
        <taxon>Pseudomonadati</taxon>
        <taxon>Pseudomonadota</taxon>
        <taxon>Alphaproteobacteria</taxon>
        <taxon>Rhodobacterales</taxon>
        <taxon>Paracoccaceae</taxon>
        <taxon>Albimonas</taxon>
    </lineage>
</organism>
<dbReference type="PIRSF" id="PIRSF038940">
    <property type="entry name" value="Low_specificity_LTA"/>
    <property type="match status" value="1"/>
</dbReference>
<comment type="function">
    <text evidence="5">Catalyzes the cleavage of L-allo-threonine and L-threonine to glycine and acetaldehyde.</text>
</comment>
<reference evidence="7 8" key="1">
    <citation type="submission" date="2016-10" db="EMBL/GenBank/DDBJ databases">
        <authorList>
            <person name="de Groot N.N."/>
        </authorList>
    </citation>
    <scope>NUCLEOTIDE SEQUENCE [LARGE SCALE GENOMIC DNA]</scope>
    <source>
        <strain evidence="7 8">CGMCC 1.11030</strain>
    </source>
</reference>
<accession>A0A1I3PQ61</accession>
<dbReference type="EC" id="4.1.2.48" evidence="5"/>
<dbReference type="InterPro" id="IPR015422">
    <property type="entry name" value="PyrdxlP-dep_Trfase_small"/>
</dbReference>
<dbReference type="EMBL" id="FOQH01000019">
    <property type="protein sequence ID" value="SFJ23447.1"/>
    <property type="molecule type" value="Genomic_DNA"/>
</dbReference>
<comment type="catalytic activity">
    <reaction evidence="5">
        <text>L-allo-threonine = acetaldehyde + glycine</text>
        <dbReference type="Rhea" id="RHEA:26209"/>
        <dbReference type="ChEBI" id="CHEBI:15343"/>
        <dbReference type="ChEBI" id="CHEBI:57305"/>
        <dbReference type="ChEBI" id="CHEBI:58585"/>
        <dbReference type="EC" id="4.1.2.48"/>
    </reaction>
</comment>
<dbReference type="GO" id="GO:0006567">
    <property type="term" value="P:L-threonine catabolic process"/>
    <property type="evidence" value="ECO:0007669"/>
    <property type="project" value="UniProtKB-UniRule"/>
</dbReference>
<comment type="cofactor">
    <cofactor evidence="1 5">
        <name>pyridoxal 5'-phosphate</name>
        <dbReference type="ChEBI" id="CHEBI:597326"/>
    </cofactor>
</comment>
<dbReference type="InterPro" id="IPR026273">
    <property type="entry name" value="Low_specificity_L-TA_bact"/>
</dbReference>
<dbReference type="GO" id="GO:0008732">
    <property type="term" value="F:L-allo-threonine aldolase activity"/>
    <property type="evidence" value="ECO:0007669"/>
    <property type="project" value="RHEA"/>
</dbReference>
<dbReference type="InterPro" id="IPR001597">
    <property type="entry name" value="ArAA_b-elim_lyase/Thr_aldolase"/>
</dbReference>
<evidence type="ECO:0000259" key="6">
    <source>
        <dbReference type="Pfam" id="PF01212"/>
    </source>
</evidence>
<dbReference type="RefSeq" id="WP_092865985.1">
    <property type="nucleotide sequence ID" value="NZ_FOQH01000019.1"/>
</dbReference>
<protein>
    <recommendedName>
        <fullName evidence="5">L-threonine aldolase</fullName>
        <ecNumber evidence="5">4.1.2.48</ecNumber>
    </recommendedName>
</protein>
<evidence type="ECO:0000313" key="7">
    <source>
        <dbReference type="EMBL" id="SFJ23447.1"/>
    </source>
</evidence>
<gene>
    <name evidence="7" type="ORF">SAMN05216258_11919</name>
</gene>
<name>A0A1I3PQ61_9RHOB</name>
<dbReference type="SUPFAM" id="SSF53383">
    <property type="entry name" value="PLP-dependent transferases"/>
    <property type="match status" value="1"/>
</dbReference>
<keyword evidence="4 5" id="KW-0663">Pyridoxal phosphate</keyword>
<keyword evidence="5" id="KW-0456">Lyase</keyword>
<dbReference type="Proteomes" id="UP000199377">
    <property type="component" value="Unassembled WGS sequence"/>
</dbReference>
<proteinExistence type="inferred from homology"/>
<evidence type="ECO:0000256" key="1">
    <source>
        <dbReference type="ARBA" id="ARBA00001933"/>
    </source>
</evidence>
<comment type="catalytic activity">
    <reaction evidence="5">
        <text>L-threonine = acetaldehyde + glycine</text>
        <dbReference type="Rhea" id="RHEA:19625"/>
        <dbReference type="ChEBI" id="CHEBI:15343"/>
        <dbReference type="ChEBI" id="CHEBI:57305"/>
        <dbReference type="ChEBI" id="CHEBI:57926"/>
        <dbReference type="EC" id="4.1.2.48"/>
    </reaction>
</comment>
<dbReference type="AlphaFoldDB" id="A0A1I3PQ61"/>
<evidence type="ECO:0000313" key="8">
    <source>
        <dbReference type="Proteomes" id="UP000199377"/>
    </source>
</evidence>